<dbReference type="PANTHER" id="PTHR13929:SF0">
    <property type="entry name" value="UBIA PRENYLTRANSFERASE DOMAIN-CONTAINING PROTEIN 1"/>
    <property type="match status" value="1"/>
</dbReference>
<evidence type="ECO:0000256" key="1">
    <source>
        <dbReference type="ARBA" id="ARBA00004141"/>
    </source>
</evidence>
<accession>A0AA41UIV7</accession>
<dbReference type="CDD" id="cd13962">
    <property type="entry name" value="PT_UbiA_UBIAD1"/>
    <property type="match status" value="1"/>
</dbReference>
<feature type="transmembrane region" description="Helical" evidence="6">
    <location>
        <begin position="158"/>
        <end position="185"/>
    </location>
</feature>
<dbReference type="GO" id="GO:0004659">
    <property type="term" value="F:prenyltransferase activity"/>
    <property type="evidence" value="ECO:0007669"/>
    <property type="project" value="InterPro"/>
</dbReference>
<dbReference type="RefSeq" id="WP_246907752.1">
    <property type="nucleotide sequence ID" value="NZ_JALJRB010000011.1"/>
</dbReference>
<dbReference type="GO" id="GO:0009234">
    <property type="term" value="P:menaquinone biosynthetic process"/>
    <property type="evidence" value="ECO:0007669"/>
    <property type="project" value="TreeGrafter"/>
</dbReference>
<feature type="transmembrane region" description="Helical" evidence="6">
    <location>
        <begin position="13"/>
        <end position="34"/>
    </location>
</feature>
<feature type="transmembrane region" description="Helical" evidence="6">
    <location>
        <begin position="121"/>
        <end position="138"/>
    </location>
</feature>
<comment type="subcellular location">
    <subcellularLocation>
        <location evidence="1">Membrane</location>
        <topology evidence="1">Multi-pass membrane protein</topology>
    </subcellularLocation>
</comment>
<evidence type="ECO:0000256" key="2">
    <source>
        <dbReference type="ARBA" id="ARBA00022679"/>
    </source>
</evidence>
<evidence type="ECO:0000256" key="5">
    <source>
        <dbReference type="ARBA" id="ARBA00023136"/>
    </source>
</evidence>
<dbReference type="PANTHER" id="PTHR13929">
    <property type="entry name" value="1,4-DIHYDROXY-2-NAPHTHOATE OCTAPRENYLTRANSFERASE"/>
    <property type="match status" value="1"/>
</dbReference>
<name>A0AA41UIV7_9BACT</name>
<dbReference type="Pfam" id="PF01040">
    <property type="entry name" value="UbiA"/>
    <property type="match status" value="1"/>
</dbReference>
<keyword evidence="2" id="KW-0808">Transferase</keyword>
<proteinExistence type="predicted"/>
<gene>
    <name evidence="7" type="ORF">MRX98_11405</name>
</gene>
<keyword evidence="4 6" id="KW-1133">Transmembrane helix</keyword>
<feature type="transmembrane region" description="Helical" evidence="6">
    <location>
        <begin position="218"/>
        <end position="237"/>
    </location>
</feature>
<dbReference type="EMBL" id="JALJRB010000011">
    <property type="protein sequence ID" value="MCJ8501180.1"/>
    <property type="molecule type" value="Genomic_DNA"/>
</dbReference>
<dbReference type="GO" id="GO:0016020">
    <property type="term" value="C:membrane"/>
    <property type="evidence" value="ECO:0007669"/>
    <property type="project" value="UniProtKB-SubCell"/>
</dbReference>
<dbReference type="InterPro" id="IPR026046">
    <property type="entry name" value="UBIAD1"/>
</dbReference>
<keyword evidence="5 6" id="KW-0472">Membrane</keyword>
<dbReference type="Proteomes" id="UP001165427">
    <property type="component" value="Unassembled WGS sequence"/>
</dbReference>
<protein>
    <submittedName>
        <fullName evidence="7">Prenyltransferase</fullName>
    </submittedName>
</protein>
<evidence type="ECO:0000256" key="3">
    <source>
        <dbReference type="ARBA" id="ARBA00022692"/>
    </source>
</evidence>
<evidence type="ECO:0000256" key="4">
    <source>
        <dbReference type="ARBA" id="ARBA00022989"/>
    </source>
</evidence>
<evidence type="ECO:0000256" key="6">
    <source>
        <dbReference type="SAM" id="Phobius"/>
    </source>
</evidence>
<organism evidence="7 8">
    <name type="scientific">Desulfatitalea alkaliphila</name>
    <dbReference type="NCBI Taxonomy" id="2929485"/>
    <lineage>
        <taxon>Bacteria</taxon>
        <taxon>Pseudomonadati</taxon>
        <taxon>Thermodesulfobacteriota</taxon>
        <taxon>Desulfobacteria</taxon>
        <taxon>Desulfobacterales</taxon>
        <taxon>Desulfosarcinaceae</taxon>
        <taxon>Desulfatitalea</taxon>
    </lineage>
</organism>
<keyword evidence="8" id="KW-1185">Reference proteome</keyword>
<feature type="transmembrane region" description="Helical" evidence="6">
    <location>
        <begin position="41"/>
        <end position="59"/>
    </location>
</feature>
<evidence type="ECO:0000313" key="8">
    <source>
        <dbReference type="Proteomes" id="UP001165427"/>
    </source>
</evidence>
<feature type="transmembrane region" description="Helical" evidence="6">
    <location>
        <begin position="94"/>
        <end position="114"/>
    </location>
</feature>
<feature type="transmembrane region" description="Helical" evidence="6">
    <location>
        <begin position="281"/>
        <end position="301"/>
    </location>
</feature>
<dbReference type="InterPro" id="IPR000537">
    <property type="entry name" value="UbiA_prenyltransferase"/>
</dbReference>
<dbReference type="GO" id="GO:0042371">
    <property type="term" value="P:vitamin K biosynthetic process"/>
    <property type="evidence" value="ECO:0007669"/>
    <property type="project" value="TreeGrafter"/>
</dbReference>
<comment type="caution">
    <text evidence="7">The sequence shown here is derived from an EMBL/GenBank/DDBJ whole genome shotgun (WGS) entry which is preliminary data.</text>
</comment>
<sequence>MKTPSVLFGPMKIPFLLLTPVCVLVGAATAFYVQGTLRIDWLLLALAGGLLAHISVNAINEYEDFWSGLDLQTTPTPFSGGSGALPAQPDKTHWAAIVGWGTLVLTLLVGAYFLRARGLGLLWVGVPGVLAVAFYTRWVTHSPLLCLVAPGLGFGPFMVMGVDFVLTGSYGLTAFAASLAPFFLVNNLLLINQIPDLGPDAAVGRRHLMIVYGKHTGVAFYGLFMACTYLSVVAAWALGLLPAPALLALATAPLAARTALGLERNRDAALEHLIPYLTKNVIVVLTTPVLLAIGIIVARLLGV</sequence>
<dbReference type="AlphaFoldDB" id="A0AA41UIV7"/>
<evidence type="ECO:0000313" key="7">
    <source>
        <dbReference type="EMBL" id="MCJ8501180.1"/>
    </source>
</evidence>
<keyword evidence="3 6" id="KW-0812">Transmembrane</keyword>
<reference evidence="7" key="1">
    <citation type="submission" date="2022-04" db="EMBL/GenBank/DDBJ databases">
        <title>Desulfatitalea alkaliphila sp. nov., a novel anaerobic sulfate-reducing bacterium isolated from terrestrial mud volcano, Taman Peninsula, Russia.</title>
        <authorList>
            <person name="Khomyakova M.A."/>
            <person name="Merkel A.Y."/>
            <person name="Slobodkin A.I."/>
        </authorList>
    </citation>
    <scope>NUCLEOTIDE SEQUENCE</scope>
    <source>
        <strain evidence="7">M08but</strain>
    </source>
</reference>